<gene>
    <name evidence="2" type="ORF">DLM75_22880</name>
</gene>
<accession>A0A396YQK6</accession>
<dbReference type="Proteomes" id="UP000265798">
    <property type="component" value="Unassembled WGS sequence"/>
</dbReference>
<evidence type="ECO:0000313" key="2">
    <source>
        <dbReference type="EMBL" id="RHX84353.1"/>
    </source>
</evidence>
<organism evidence="2 3">
    <name type="scientific">Leptospira stimsonii</name>
    <dbReference type="NCBI Taxonomy" id="2202203"/>
    <lineage>
        <taxon>Bacteria</taxon>
        <taxon>Pseudomonadati</taxon>
        <taxon>Spirochaetota</taxon>
        <taxon>Spirochaetia</taxon>
        <taxon>Leptospirales</taxon>
        <taxon>Leptospiraceae</taxon>
        <taxon>Leptospira</taxon>
    </lineage>
</organism>
<feature type="region of interest" description="Disordered" evidence="1">
    <location>
        <begin position="73"/>
        <end position="92"/>
    </location>
</feature>
<feature type="compositionally biased region" description="Basic and acidic residues" evidence="1">
    <location>
        <begin position="77"/>
        <end position="92"/>
    </location>
</feature>
<reference evidence="3" key="1">
    <citation type="submission" date="2018-05" db="EMBL/GenBank/DDBJ databases">
        <title>Leptospira yasudae sp. nov. and Leptospira stimsonii sp. nov., two pathogenic species of the genus Leptospira isolated from environmental sources.</title>
        <authorList>
            <person name="Casanovas-Massana A."/>
            <person name="Hamond C."/>
            <person name="Santos L.A."/>
            <person name="Hacker K.P."/>
            <person name="Balassiano I."/>
            <person name="Medeiros M.A."/>
            <person name="Reis M.G."/>
            <person name="Ko A.I."/>
            <person name="Wunder E.A."/>
        </authorList>
    </citation>
    <scope>NUCLEOTIDE SEQUENCE [LARGE SCALE GENOMIC DNA]</scope>
    <source>
        <strain evidence="3">Yale</strain>
    </source>
</reference>
<protein>
    <submittedName>
        <fullName evidence="2">Uncharacterized protein</fullName>
    </submittedName>
</protein>
<comment type="caution">
    <text evidence="2">The sequence shown here is derived from an EMBL/GenBank/DDBJ whole genome shotgun (WGS) entry which is preliminary data.</text>
</comment>
<sequence length="109" mass="13164">MNFKYRVVYLTIVIRKKNPSRSVTGMVCSYCDSDLWRYTLLGFDSSKRFRRQFEFARRSIHRKEAVLLFRGSRPSRNKPEKTPFRMSAEQDAKETSFFRNFLIYNIFNL</sequence>
<dbReference type="EMBL" id="QHCT01000013">
    <property type="protein sequence ID" value="RHX84353.1"/>
    <property type="molecule type" value="Genomic_DNA"/>
</dbReference>
<dbReference type="AlphaFoldDB" id="A0A396YQK6"/>
<evidence type="ECO:0000256" key="1">
    <source>
        <dbReference type="SAM" id="MobiDB-lite"/>
    </source>
</evidence>
<evidence type="ECO:0000313" key="3">
    <source>
        <dbReference type="Proteomes" id="UP000265798"/>
    </source>
</evidence>
<proteinExistence type="predicted"/>
<name>A0A396YQK6_9LEPT</name>